<keyword evidence="1" id="KW-0812">Transmembrane</keyword>
<protein>
    <recommendedName>
        <fullName evidence="2">Type VI secretion system component TssM1 N-terminal domain-containing protein</fullName>
    </recommendedName>
</protein>
<name>A0A1W0C986_9NEIS</name>
<accession>A0A1W0C986</accession>
<dbReference type="EMBL" id="MUKV01000066">
    <property type="protein sequence ID" value="OQS31300.1"/>
    <property type="molecule type" value="Genomic_DNA"/>
</dbReference>
<dbReference type="Pfam" id="PF14331">
    <property type="entry name" value="IcmF-related_N"/>
    <property type="match status" value="1"/>
</dbReference>
<feature type="transmembrane region" description="Helical" evidence="1">
    <location>
        <begin position="346"/>
        <end position="366"/>
    </location>
</feature>
<keyword evidence="1" id="KW-0472">Membrane</keyword>
<dbReference type="InterPro" id="IPR025743">
    <property type="entry name" value="TssM1_N"/>
</dbReference>
<evidence type="ECO:0000256" key="1">
    <source>
        <dbReference type="SAM" id="Phobius"/>
    </source>
</evidence>
<feature type="transmembrane region" description="Helical" evidence="1">
    <location>
        <begin position="6"/>
        <end position="27"/>
    </location>
</feature>
<dbReference type="PANTHER" id="PTHR36153:SF1">
    <property type="entry name" value="TYPE VI SECRETION SYSTEM COMPONENT TSSM1"/>
    <property type="match status" value="1"/>
</dbReference>
<dbReference type="PANTHER" id="PTHR36153">
    <property type="entry name" value="INNER MEMBRANE PROTEIN-RELATED"/>
    <property type="match status" value="1"/>
</dbReference>
<reference evidence="3 4" key="1">
    <citation type="submission" date="2017-02" db="EMBL/GenBank/DDBJ databases">
        <title>Chromobacterium haemolyticum H5244.</title>
        <authorList>
            <person name="Gulvik C.A."/>
        </authorList>
    </citation>
    <scope>NUCLEOTIDE SEQUENCE [LARGE SCALE GENOMIC DNA]</scope>
    <source>
        <strain evidence="3 4">H5244</strain>
    </source>
</reference>
<dbReference type="Proteomes" id="UP000192721">
    <property type="component" value="Unassembled WGS sequence"/>
</dbReference>
<keyword evidence="1" id="KW-1133">Transmembrane helix</keyword>
<evidence type="ECO:0000259" key="2">
    <source>
        <dbReference type="Pfam" id="PF14331"/>
    </source>
</evidence>
<evidence type="ECO:0000313" key="4">
    <source>
        <dbReference type="Proteomes" id="UP000192721"/>
    </source>
</evidence>
<organism evidence="3 4">
    <name type="scientific">Chromobacterium haemolyticum</name>
    <dbReference type="NCBI Taxonomy" id="394935"/>
    <lineage>
        <taxon>Bacteria</taxon>
        <taxon>Pseudomonadati</taxon>
        <taxon>Pseudomonadota</taxon>
        <taxon>Betaproteobacteria</taxon>
        <taxon>Neisseriales</taxon>
        <taxon>Chromobacteriaceae</taxon>
        <taxon>Chromobacterium</taxon>
    </lineage>
</organism>
<evidence type="ECO:0000313" key="3">
    <source>
        <dbReference type="EMBL" id="OQS31300.1"/>
    </source>
</evidence>
<gene>
    <name evidence="3" type="ORF">B0T45_23060</name>
</gene>
<feature type="domain" description="Type VI secretion system component TssM1 N-terminal" evidence="2">
    <location>
        <begin position="119"/>
        <end position="349"/>
    </location>
</feature>
<dbReference type="RefSeq" id="WP_081557114.1">
    <property type="nucleotide sequence ID" value="NZ_MUKV01000066.1"/>
</dbReference>
<dbReference type="InterPro" id="IPR053156">
    <property type="entry name" value="T6SS_TssM-like"/>
</dbReference>
<sequence>MTIQTIVGIVLLTLLILLALAALIWWLRREADPARRSFRGSVRRFEREIGAEDRYQTPWVLAVGDRVRNVEALCASLQLKSEGEVNWFGRWWYGGDGAVLVIPDDMFSHPEGALAPLSAWRRLLGVLLRSRAARPLDALIWTVSASQLWSEHLAVSAGLAAAKKFADLQRRLGLSLPIYLVVTETEQAPGFLELAQALPREARDAMLGWSSPYAASAAYQSDWIEQALTRLRLTLSETIAEFGALQGGMSTDLYLLPRSFEAVRANLQALCDPVFRGNALGEAPQLRGIYFTGAQAAPEGDLEDTAAPPALPLFAGRLLRQRVLAEQGLAQPVPRILRLRQRWHRWTLIGMGLFAALWLAGISWYWHTATDDADALGRQLRILQLDRGGPRPELGNDAAARQSIITFWRAIEYVPSRRFGTLLLPTSLMSPVDDRVDDTIEYALRRAVMQPLQQRLLRDAEQLRRLGEAGADNVSDDTADTAAPEKWPAYLLARQLTDDATKLEQRVSQFNHAVNDDNVTLDGVAELANGLFGLSLRAPQNAQRDNLHRILLASDQLVAAPIDLAKIRPQVGDHFSALMQAWLGQLYTNQTFDLTAQQLQKQLLMLESGQGNSLPELDSVAGHIGLLQSLVNATNSAWSRAAGQDLVPGYSAMLDGARRSSLIGRDAVARVADYSAVARQEFRKRWLGGVGATSALLAQGPSGGLELQDQVLKLNVTLASLLKQDFVASARAQGEGGPTASGLANMDAEAMAAALRHYDGYQKYVAGSAGLMPPAYRKGLERALQDSAARAMWSALSGRRAEPSVGLNGGSIDEGNAFDAQAKAATPVLAALDELAQPAFRDSVLREMDRRALQSLRHAERSLQGLAVYQPLQGSFRWWDGSRNAGARAFRAGGARELQQYLGSQLELVGNLVQAQAPALSWLASHKSSMSVSDQQLQQRWQSAAVELRHYKEKAANSAPAVLETMISKDFNEMDVGNCRAVLDQVELPAAGNVFSDRAQTLVSLASDRCGALRTQAGAAAYQKLSAFFNQYLANRFPFAAKLSAPDAAPDRVAEFMRLMDDSGGLAAAGLQDLKSGQAQAARRFLDAAKAARGWLGPMFAREGGGPWQGVDVEVRWRTDREHEQAADQVIEWTLASGGQRLRYPGGDGQRLHWNIGQPVTATLRWAKESQQAPEEDSTQSGLTVFDRLASWNYGGQWGLLRLLRENNSPLRVNNAEGFNDVGLMLALPVRNPALQGSGNAQMFMRLTLQAPGGKSGLAVASLPYTAPPSPFRTAANPRLAAIEGS</sequence>
<comment type="caution">
    <text evidence="3">The sequence shown here is derived from an EMBL/GenBank/DDBJ whole genome shotgun (WGS) entry which is preliminary data.</text>
</comment>
<proteinExistence type="predicted"/>